<dbReference type="AlphaFoldDB" id="A0A508TJP2"/>
<dbReference type="InterPro" id="IPR029787">
    <property type="entry name" value="Nucleotide_cyclase"/>
</dbReference>
<dbReference type="Gene3D" id="3.30.70.270">
    <property type="match status" value="1"/>
</dbReference>
<gene>
    <name evidence="2" type="ORF">CI1B_53540</name>
</gene>
<proteinExistence type="predicted"/>
<reference evidence="2" key="1">
    <citation type="submission" date="2019-02" db="EMBL/GenBank/DDBJ databases">
        <authorList>
            <person name="Pothier F.J."/>
        </authorList>
    </citation>
    <scope>NUCLEOTIDE SEQUENCE</scope>
    <source>
        <strain evidence="2">CI-1B</strain>
    </source>
</reference>
<dbReference type="InterPro" id="IPR000160">
    <property type="entry name" value="GGDEF_dom"/>
</dbReference>
<evidence type="ECO:0000313" key="3">
    <source>
        <dbReference type="Proteomes" id="UP000328092"/>
    </source>
</evidence>
<protein>
    <recommendedName>
        <fullName evidence="1">GGDEF domain-containing protein</fullName>
    </recommendedName>
</protein>
<dbReference type="Proteomes" id="UP000328092">
    <property type="component" value="Unassembled WGS sequence"/>
</dbReference>
<feature type="domain" description="GGDEF" evidence="1">
    <location>
        <begin position="1"/>
        <end position="24"/>
    </location>
</feature>
<comment type="caution">
    <text evidence="2">The sequence shown here is derived from an EMBL/GenBank/DDBJ whole genome shotgun (WGS) entry which is preliminary data.</text>
</comment>
<keyword evidence="3" id="KW-1185">Reference proteome</keyword>
<dbReference type="InterPro" id="IPR043128">
    <property type="entry name" value="Rev_trsase/Diguanyl_cyclase"/>
</dbReference>
<dbReference type="Pfam" id="PF00990">
    <property type="entry name" value="GGDEF"/>
    <property type="match status" value="1"/>
</dbReference>
<name>A0A508TJP2_9BRAD</name>
<evidence type="ECO:0000313" key="2">
    <source>
        <dbReference type="EMBL" id="VIO74580.1"/>
    </source>
</evidence>
<organism evidence="2 3">
    <name type="scientific">Bradyrhizobium ivorense</name>
    <dbReference type="NCBI Taxonomy" id="2511166"/>
    <lineage>
        <taxon>Bacteria</taxon>
        <taxon>Pseudomonadati</taxon>
        <taxon>Pseudomonadota</taxon>
        <taxon>Alphaproteobacteria</taxon>
        <taxon>Hyphomicrobiales</taxon>
        <taxon>Nitrobacteraceae</taxon>
        <taxon>Bradyrhizobium</taxon>
    </lineage>
</organism>
<dbReference type="EMBL" id="CAADFC020000020">
    <property type="protein sequence ID" value="VIO74580.1"/>
    <property type="molecule type" value="Genomic_DNA"/>
</dbReference>
<dbReference type="SUPFAM" id="SSF55073">
    <property type="entry name" value="Nucleotide cyclase"/>
    <property type="match status" value="1"/>
</dbReference>
<evidence type="ECO:0000259" key="1">
    <source>
        <dbReference type="Pfam" id="PF00990"/>
    </source>
</evidence>
<accession>A0A508TJP2</accession>
<sequence>MLDVDHFKSVNDRYGHAVGDMVLGRPQSGAGLGRPGAVDRADRAARLQGRQVQLQRRPFHRRLHRARTVAPATIEVNTTAGIPEQFKLAIAADALSRACRITAKQDNRVEVAFT</sequence>
<dbReference type="RefSeq" id="WP_244626710.1">
    <property type="nucleotide sequence ID" value="NZ_CAADFC020000020.1"/>
</dbReference>